<evidence type="ECO:0000256" key="2">
    <source>
        <dbReference type="ARBA" id="ARBA00009193"/>
    </source>
</evidence>
<dbReference type="EMBL" id="HBEO01016345">
    <property type="protein sequence ID" value="CAD8485380.1"/>
    <property type="molecule type" value="Transcribed_RNA"/>
</dbReference>
<accession>A0A7S0EHL1</accession>
<evidence type="ECO:0000256" key="7">
    <source>
        <dbReference type="ARBA" id="ARBA00023274"/>
    </source>
</evidence>
<comment type="subcellular location">
    <subcellularLocation>
        <location evidence="1">Cytoplasm</location>
    </subcellularLocation>
</comment>
<evidence type="ECO:0000256" key="6">
    <source>
        <dbReference type="ARBA" id="ARBA00023135"/>
    </source>
</evidence>
<evidence type="ECO:0000256" key="4">
    <source>
        <dbReference type="ARBA" id="ARBA00022490"/>
    </source>
</evidence>
<evidence type="ECO:0000256" key="8">
    <source>
        <dbReference type="ARBA" id="ARBA00045462"/>
    </source>
</evidence>
<evidence type="ECO:0000256" key="5">
    <source>
        <dbReference type="ARBA" id="ARBA00022884"/>
    </source>
</evidence>
<reference evidence="11" key="1">
    <citation type="submission" date="2021-01" db="EMBL/GenBank/DDBJ databases">
        <authorList>
            <person name="Corre E."/>
            <person name="Pelletier E."/>
            <person name="Niang G."/>
            <person name="Scheremetjew M."/>
            <person name="Finn R."/>
            <person name="Kale V."/>
            <person name="Holt S."/>
            <person name="Cochrane G."/>
            <person name="Meng A."/>
            <person name="Brown T."/>
            <person name="Cohen L."/>
        </authorList>
    </citation>
    <scope>NUCLEOTIDE SEQUENCE</scope>
    <source>
        <strain evidence="11">CCMP325</strain>
    </source>
</reference>
<evidence type="ECO:0000259" key="10">
    <source>
        <dbReference type="Pfam" id="PF05486"/>
    </source>
</evidence>
<dbReference type="GO" id="GO:0005786">
    <property type="term" value="C:signal recognition particle, endoplasmic reticulum targeting"/>
    <property type="evidence" value="ECO:0007669"/>
    <property type="project" value="UniProtKB-KW"/>
</dbReference>
<dbReference type="FunFam" id="3.30.720.10:FF:000001">
    <property type="entry name" value="Signal recognition particle 9 kDa protein"/>
    <property type="match status" value="1"/>
</dbReference>
<comment type="similarity">
    <text evidence="2">Belongs to the SRP9 family.</text>
</comment>
<feature type="region of interest" description="Disordered" evidence="9">
    <location>
        <begin position="94"/>
        <end position="122"/>
    </location>
</feature>
<name>A0A7S0EHL1_9CRYP</name>
<proteinExistence type="inferred from homology"/>
<protein>
    <recommendedName>
        <fullName evidence="3">Signal recognition particle 9 kDa protein</fullName>
    </recommendedName>
</protein>
<keyword evidence="7" id="KW-0687">Ribonucleoprotein</keyword>
<dbReference type="SUPFAM" id="SSF54762">
    <property type="entry name" value="Signal recognition particle alu RNA binding heterodimer, SRP9/14"/>
    <property type="match status" value="1"/>
</dbReference>
<evidence type="ECO:0000313" key="11">
    <source>
        <dbReference type="EMBL" id="CAD8485380.1"/>
    </source>
</evidence>
<dbReference type="Gene3D" id="3.30.720.10">
    <property type="entry name" value="Signal recognition particle alu RNA binding heterodimer, srp9/1"/>
    <property type="match status" value="1"/>
</dbReference>
<dbReference type="PANTHER" id="PTHR12834:SF12">
    <property type="entry name" value="SIGNAL RECOGNITION PARTICLE 9 KDA PROTEIN"/>
    <property type="match status" value="1"/>
</dbReference>
<dbReference type="GO" id="GO:0005829">
    <property type="term" value="C:cytosol"/>
    <property type="evidence" value="ECO:0007669"/>
    <property type="project" value="UniProtKB-ARBA"/>
</dbReference>
<feature type="compositionally biased region" description="Low complexity" evidence="9">
    <location>
        <begin position="94"/>
        <end position="111"/>
    </location>
</feature>
<feature type="domain" description="SRP9" evidence="10">
    <location>
        <begin position="5"/>
        <end position="66"/>
    </location>
</feature>
<keyword evidence="4" id="KW-0963">Cytoplasm</keyword>
<dbReference type="AlphaFoldDB" id="A0A7S0EHL1"/>
<dbReference type="GO" id="GO:0006614">
    <property type="term" value="P:SRP-dependent cotranslational protein targeting to membrane"/>
    <property type="evidence" value="ECO:0007669"/>
    <property type="project" value="InterPro"/>
</dbReference>
<keyword evidence="6" id="KW-0733">Signal recognition particle</keyword>
<keyword evidence="5" id="KW-0694">RNA-binding</keyword>
<organism evidence="11">
    <name type="scientific">Hanusia phi</name>
    <dbReference type="NCBI Taxonomy" id="3032"/>
    <lineage>
        <taxon>Eukaryota</taxon>
        <taxon>Cryptophyceae</taxon>
        <taxon>Pyrenomonadales</taxon>
        <taxon>Geminigeraceae</taxon>
        <taxon>Hanusia</taxon>
    </lineage>
</organism>
<dbReference type="InterPro" id="IPR039432">
    <property type="entry name" value="SRP9_dom"/>
</dbReference>
<dbReference type="PANTHER" id="PTHR12834">
    <property type="entry name" value="SIGNAL RECOGNITION PARTICLE 9 KDA PROTEIN"/>
    <property type="match status" value="1"/>
</dbReference>
<gene>
    <name evidence="11" type="ORF">HPHI1048_LOCUS11161</name>
</gene>
<dbReference type="Pfam" id="PF05486">
    <property type="entry name" value="SRP9-21"/>
    <property type="match status" value="1"/>
</dbReference>
<comment type="function">
    <text evidence="8">Component of the signal recognition particle (SRP) complex, a ribonucleoprotein complex that mediates the cotranslational targeting of secretory and membrane proteins to the endoplasmic reticulum (ER). SRP9 together with SRP14 and the Alu portion of the SRP RNA, constitutes the elongation arrest domain of SRP. The complex of SRP9 and SRP14 is required for SRP RNA binding.</text>
</comment>
<evidence type="ECO:0000256" key="1">
    <source>
        <dbReference type="ARBA" id="ARBA00004496"/>
    </source>
</evidence>
<dbReference type="GO" id="GO:0008312">
    <property type="term" value="F:7S RNA binding"/>
    <property type="evidence" value="ECO:0007669"/>
    <property type="project" value="InterPro"/>
</dbReference>
<evidence type="ECO:0000256" key="3">
    <source>
        <dbReference type="ARBA" id="ARBA00020414"/>
    </source>
</evidence>
<dbReference type="InterPro" id="IPR009018">
    <property type="entry name" value="Signal_recog_particle_SRP9/14"/>
</dbReference>
<sequence length="122" mass="14047">MVYINHWDEFMQAAQELLIKSPDKTRYLIKYRHIDAQLVLKVTDDVVCIKYKTDQSLDVKKMERLNHLFLRLMPSPQVDAETSSSILADIETEAAQQQVQAQTQHHVPAEGAEGKKKKKKGK</sequence>
<dbReference type="InterPro" id="IPR039914">
    <property type="entry name" value="SRP9-like"/>
</dbReference>
<evidence type="ECO:0000256" key="9">
    <source>
        <dbReference type="SAM" id="MobiDB-lite"/>
    </source>
</evidence>